<evidence type="ECO:0000313" key="2">
    <source>
        <dbReference type="WBParaSite" id="HNAJ_0000808201-mRNA-1"/>
    </source>
</evidence>
<proteinExistence type="predicted"/>
<evidence type="ECO:0000256" key="1">
    <source>
        <dbReference type="SAM" id="MobiDB-lite"/>
    </source>
</evidence>
<reference evidence="2" key="1">
    <citation type="submission" date="2017-02" db="UniProtKB">
        <authorList>
            <consortium name="WormBaseParasite"/>
        </authorList>
    </citation>
    <scope>IDENTIFICATION</scope>
</reference>
<feature type="region of interest" description="Disordered" evidence="1">
    <location>
        <begin position="61"/>
        <end position="90"/>
    </location>
</feature>
<feature type="compositionally biased region" description="Basic and acidic residues" evidence="1">
    <location>
        <begin position="66"/>
        <end position="80"/>
    </location>
</feature>
<accession>A0A0R3TLG2</accession>
<dbReference type="AlphaFoldDB" id="A0A0R3TLG2"/>
<protein>
    <submittedName>
        <fullName evidence="2">Phage portal protein</fullName>
    </submittedName>
</protein>
<organism evidence="2">
    <name type="scientific">Rodentolepis nana</name>
    <name type="common">Dwarf tapeworm</name>
    <name type="synonym">Hymenolepis nana</name>
    <dbReference type="NCBI Taxonomy" id="102285"/>
    <lineage>
        <taxon>Eukaryota</taxon>
        <taxon>Metazoa</taxon>
        <taxon>Spiralia</taxon>
        <taxon>Lophotrochozoa</taxon>
        <taxon>Platyhelminthes</taxon>
        <taxon>Cestoda</taxon>
        <taxon>Eucestoda</taxon>
        <taxon>Cyclophyllidea</taxon>
        <taxon>Hymenolepididae</taxon>
        <taxon>Rodentolepis</taxon>
    </lineage>
</organism>
<dbReference type="WBParaSite" id="HNAJ_0000808201-mRNA-1">
    <property type="protein sequence ID" value="HNAJ_0000808201-mRNA-1"/>
    <property type="gene ID" value="HNAJ_0000808201"/>
</dbReference>
<name>A0A0R3TLG2_RODNA</name>
<sequence>LKPILTEGLTTADAGNLMQQTFDAMSEIFELTTLVGKEDLGRDVRKMKEFLESKKIEVEGGEVMEENQKDPPVEEAKVKNPADTQMKIAN</sequence>